<dbReference type="Pfam" id="PF00496">
    <property type="entry name" value="SBP_bac_5"/>
    <property type="match status" value="1"/>
</dbReference>
<dbReference type="STRING" id="118967.SAMN02745191_0152"/>
<dbReference type="SUPFAM" id="SSF53850">
    <property type="entry name" value="Periplasmic binding protein-like II"/>
    <property type="match status" value="1"/>
</dbReference>
<comment type="similarity">
    <text evidence="2">Belongs to the bacterial solute-binding protein 5 family.</text>
</comment>
<dbReference type="OrthoDB" id="9772924at2"/>
<feature type="chain" id="PRO_5038641264" evidence="5">
    <location>
        <begin position="26"/>
        <end position="546"/>
    </location>
</feature>
<dbReference type="PIRSF" id="PIRSF002741">
    <property type="entry name" value="MppA"/>
    <property type="match status" value="1"/>
</dbReference>
<evidence type="ECO:0000256" key="5">
    <source>
        <dbReference type="SAM" id="SignalP"/>
    </source>
</evidence>
<reference evidence="8" key="1">
    <citation type="submission" date="2017-02" db="EMBL/GenBank/DDBJ databases">
        <authorList>
            <person name="Varghese N."/>
            <person name="Submissions S."/>
        </authorList>
    </citation>
    <scope>NUCLEOTIDE SEQUENCE [LARGE SCALE GENOMIC DNA]</scope>
    <source>
        <strain evidence="8">ATCC 25662</strain>
    </source>
</reference>
<feature type="signal peptide" evidence="5">
    <location>
        <begin position="1"/>
        <end position="25"/>
    </location>
</feature>
<comment type="subcellular location">
    <subcellularLocation>
        <location evidence="1">Cell envelope</location>
    </subcellularLocation>
</comment>
<dbReference type="FunFam" id="3.10.105.10:FF:000001">
    <property type="entry name" value="Oligopeptide ABC transporter, oligopeptide-binding protein"/>
    <property type="match status" value="1"/>
</dbReference>
<dbReference type="CDD" id="cd08504">
    <property type="entry name" value="PBP2_OppA"/>
    <property type="match status" value="1"/>
</dbReference>
<dbReference type="InterPro" id="IPR000914">
    <property type="entry name" value="SBP_5_dom"/>
</dbReference>
<dbReference type="GO" id="GO:1904680">
    <property type="term" value="F:peptide transmembrane transporter activity"/>
    <property type="evidence" value="ECO:0007669"/>
    <property type="project" value="TreeGrafter"/>
</dbReference>
<dbReference type="AlphaFoldDB" id="A0A1T4JX84"/>
<gene>
    <name evidence="7" type="ORF">SAMN02745191_0152</name>
</gene>
<proteinExistence type="inferred from homology"/>
<dbReference type="GO" id="GO:0015833">
    <property type="term" value="P:peptide transport"/>
    <property type="evidence" value="ECO:0007669"/>
    <property type="project" value="TreeGrafter"/>
</dbReference>
<dbReference type="PANTHER" id="PTHR30290">
    <property type="entry name" value="PERIPLASMIC BINDING COMPONENT OF ABC TRANSPORTER"/>
    <property type="match status" value="1"/>
</dbReference>
<keyword evidence="8" id="KW-1185">Reference proteome</keyword>
<name>A0A1T4JX84_9FIRM</name>
<dbReference type="GO" id="GO:0043190">
    <property type="term" value="C:ATP-binding cassette (ABC) transporter complex"/>
    <property type="evidence" value="ECO:0007669"/>
    <property type="project" value="InterPro"/>
</dbReference>
<evidence type="ECO:0000256" key="3">
    <source>
        <dbReference type="ARBA" id="ARBA00022448"/>
    </source>
</evidence>
<evidence type="ECO:0000256" key="1">
    <source>
        <dbReference type="ARBA" id="ARBA00004196"/>
    </source>
</evidence>
<dbReference type="Proteomes" id="UP000243297">
    <property type="component" value="Unassembled WGS sequence"/>
</dbReference>
<dbReference type="RefSeq" id="WP_078710617.1">
    <property type="nucleotide sequence ID" value="NZ_FUWY01000001.1"/>
</dbReference>
<dbReference type="Gene3D" id="3.10.105.10">
    <property type="entry name" value="Dipeptide-binding Protein, Domain 3"/>
    <property type="match status" value="1"/>
</dbReference>
<dbReference type="EMBL" id="FUWY01000001">
    <property type="protein sequence ID" value="SJZ34738.1"/>
    <property type="molecule type" value="Genomic_DNA"/>
</dbReference>
<accession>A0A1T4JX84</accession>
<evidence type="ECO:0000313" key="8">
    <source>
        <dbReference type="Proteomes" id="UP000243297"/>
    </source>
</evidence>
<keyword evidence="3" id="KW-0813">Transport</keyword>
<evidence type="ECO:0000256" key="4">
    <source>
        <dbReference type="ARBA" id="ARBA00022729"/>
    </source>
</evidence>
<dbReference type="Gene3D" id="3.40.190.10">
    <property type="entry name" value="Periplasmic binding protein-like II"/>
    <property type="match status" value="1"/>
</dbReference>
<dbReference type="Gene3D" id="3.90.76.10">
    <property type="entry name" value="Dipeptide-binding Protein, Domain 1"/>
    <property type="match status" value="1"/>
</dbReference>
<organism evidence="7 8">
    <name type="scientific">Anaerorhabdus furcosa</name>
    <dbReference type="NCBI Taxonomy" id="118967"/>
    <lineage>
        <taxon>Bacteria</taxon>
        <taxon>Bacillati</taxon>
        <taxon>Bacillota</taxon>
        <taxon>Erysipelotrichia</taxon>
        <taxon>Erysipelotrichales</taxon>
        <taxon>Erysipelotrichaceae</taxon>
        <taxon>Anaerorhabdus</taxon>
    </lineage>
</organism>
<evidence type="ECO:0000259" key="6">
    <source>
        <dbReference type="Pfam" id="PF00496"/>
    </source>
</evidence>
<dbReference type="GO" id="GO:0030288">
    <property type="term" value="C:outer membrane-bounded periplasmic space"/>
    <property type="evidence" value="ECO:0007669"/>
    <property type="project" value="UniProtKB-ARBA"/>
</dbReference>
<dbReference type="FunFam" id="3.90.76.10:FF:000001">
    <property type="entry name" value="Oligopeptide ABC transporter substrate-binding protein"/>
    <property type="match status" value="1"/>
</dbReference>
<dbReference type="InterPro" id="IPR030678">
    <property type="entry name" value="Peptide/Ni-bd"/>
</dbReference>
<dbReference type="PANTHER" id="PTHR30290:SF10">
    <property type="entry name" value="PERIPLASMIC OLIGOPEPTIDE-BINDING PROTEIN-RELATED"/>
    <property type="match status" value="1"/>
</dbReference>
<protein>
    <submittedName>
        <fullName evidence="7">Oligopeptide transport system substrate-binding protein</fullName>
    </submittedName>
</protein>
<evidence type="ECO:0000313" key="7">
    <source>
        <dbReference type="EMBL" id="SJZ34738.1"/>
    </source>
</evidence>
<evidence type="ECO:0000256" key="2">
    <source>
        <dbReference type="ARBA" id="ARBA00005695"/>
    </source>
</evidence>
<dbReference type="InterPro" id="IPR039424">
    <property type="entry name" value="SBP_5"/>
</dbReference>
<sequence>MKKLKLLIVSTLVFALVAGCSSKPATNGGTEGGNTDGTGNSKVVVATDTDLSTMDHHLATDGTSFIAQTLVFSGLTELDENNMPIPEIAESWDINEDGTVYTFHLADAKWSNGTPVTANDFVYGWQRLIDQATASEYAFILSTITLKNADAVAAGELPLEELGVKALDDKTLEVTLDAPCDFLLGLLAFPSFFPLNQEYYEAQGDQYAKTPQNMIYNGPYLMTAWTPGNSYAFTKNNDYFKADTIDVNDIDFKFIQDTQSAMLEYQSGNLDVVKLSGEMVDAYKDQEGFTNRLQGYLWYLSLNFDIPELQNQNLRKAMMYAVDRETIANNVLKDGSVAADGIIPIELATGPDGKEYRATAGKITEYDPAKAKEYYEKAKADLGKDVTIDLLFEDTEAGKSVAEYIQNNLETNCPGMTVTLNSKPKKTRLQMMQNGEYQVALHRWGPDYADPQTYLDLFLVGASNNYGKYESQAYQDLVLEATQGESAKDSQARWDLLVQAEKVLVGDDAGVIPVYQNGGAMMITPAVEGIEFHSAGVDSYRHMTRK</sequence>
<feature type="domain" description="Solute-binding protein family 5" evidence="6">
    <location>
        <begin position="84"/>
        <end position="464"/>
    </location>
</feature>
<dbReference type="PROSITE" id="PS51257">
    <property type="entry name" value="PROKAR_LIPOPROTEIN"/>
    <property type="match status" value="1"/>
</dbReference>
<keyword evidence="4 5" id="KW-0732">Signal</keyword>